<comment type="caution">
    <text evidence="1">The sequence shown here is derived from an EMBL/GenBank/DDBJ whole genome shotgun (WGS) entry which is preliminary data.</text>
</comment>
<sequence length="143" mass="15867">MAAFSAFPTVLGGCVSYLILKETSQRWKPSSIKGSWRCGRSFKGKSLTCRQSCQEISASEGGSGPSVTLSSKVTLGKEWRVVSAGVKRRKVLRVLHHMETTNSSVLQGVEEKRERQEVTRRGRRGQMLIPCPKVGSWWSGIVR</sequence>
<dbReference type="Proteomes" id="UP000324222">
    <property type="component" value="Unassembled WGS sequence"/>
</dbReference>
<name>A0A5B7GJP2_PORTR</name>
<reference evidence="1 2" key="1">
    <citation type="submission" date="2019-05" db="EMBL/GenBank/DDBJ databases">
        <title>Another draft genome of Portunus trituberculatus and its Hox gene families provides insights of decapod evolution.</title>
        <authorList>
            <person name="Jeong J.-H."/>
            <person name="Song I."/>
            <person name="Kim S."/>
            <person name="Choi T."/>
            <person name="Kim D."/>
            <person name="Ryu S."/>
            <person name="Kim W."/>
        </authorList>
    </citation>
    <scope>NUCLEOTIDE SEQUENCE [LARGE SCALE GENOMIC DNA]</scope>
    <source>
        <tissue evidence="1">Muscle</tissue>
    </source>
</reference>
<accession>A0A5B7GJP2</accession>
<evidence type="ECO:0000313" key="2">
    <source>
        <dbReference type="Proteomes" id="UP000324222"/>
    </source>
</evidence>
<evidence type="ECO:0000313" key="1">
    <source>
        <dbReference type="EMBL" id="MPC56744.1"/>
    </source>
</evidence>
<protein>
    <submittedName>
        <fullName evidence="1">Uncharacterized protein</fullName>
    </submittedName>
</protein>
<keyword evidence="2" id="KW-1185">Reference proteome</keyword>
<dbReference type="AlphaFoldDB" id="A0A5B7GJP2"/>
<gene>
    <name evidence="1" type="ORF">E2C01_050710</name>
</gene>
<organism evidence="1 2">
    <name type="scientific">Portunus trituberculatus</name>
    <name type="common">Swimming crab</name>
    <name type="synonym">Neptunus trituberculatus</name>
    <dbReference type="NCBI Taxonomy" id="210409"/>
    <lineage>
        <taxon>Eukaryota</taxon>
        <taxon>Metazoa</taxon>
        <taxon>Ecdysozoa</taxon>
        <taxon>Arthropoda</taxon>
        <taxon>Crustacea</taxon>
        <taxon>Multicrustacea</taxon>
        <taxon>Malacostraca</taxon>
        <taxon>Eumalacostraca</taxon>
        <taxon>Eucarida</taxon>
        <taxon>Decapoda</taxon>
        <taxon>Pleocyemata</taxon>
        <taxon>Brachyura</taxon>
        <taxon>Eubrachyura</taxon>
        <taxon>Portunoidea</taxon>
        <taxon>Portunidae</taxon>
        <taxon>Portuninae</taxon>
        <taxon>Portunus</taxon>
    </lineage>
</organism>
<dbReference type="EMBL" id="VSRR010014215">
    <property type="protein sequence ID" value="MPC56744.1"/>
    <property type="molecule type" value="Genomic_DNA"/>
</dbReference>
<proteinExistence type="predicted"/>